<evidence type="ECO:0000313" key="2">
    <source>
        <dbReference type="EMBL" id="PTL93445.1"/>
    </source>
</evidence>
<evidence type="ECO:0000256" key="1">
    <source>
        <dbReference type="SAM" id="Phobius"/>
    </source>
</evidence>
<dbReference type="EMBL" id="PXNS01000009">
    <property type="protein sequence ID" value="PTL93445.1"/>
    <property type="molecule type" value="Genomic_DNA"/>
</dbReference>
<keyword evidence="1" id="KW-0472">Membrane</keyword>
<organism evidence="2 3">
    <name type="scientific">Halomonas litopenaei</name>
    <dbReference type="NCBI Taxonomy" id="2109328"/>
    <lineage>
        <taxon>Bacteria</taxon>
        <taxon>Pseudomonadati</taxon>
        <taxon>Pseudomonadota</taxon>
        <taxon>Gammaproteobacteria</taxon>
        <taxon>Oceanospirillales</taxon>
        <taxon>Halomonadaceae</taxon>
        <taxon>Halomonas</taxon>
    </lineage>
</organism>
<name>A0ABX5IVF3_9GAMM</name>
<feature type="transmembrane region" description="Helical" evidence="1">
    <location>
        <begin position="44"/>
        <end position="63"/>
    </location>
</feature>
<keyword evidence="1" id="KW-0812">Transmembrane</keyword>
<gene>
    <name evidence="2" type="ORF">C6W88_15650</name>
</gene>
<sequence>MAEQDDPLERLERRVCTDPQFSEQDVALIHEVLRAYRGWKSLGWAAKWVTMILASLAGALMAWKTVAEEIRKWLTG</sequence>
<comment type="caution">
    <text evidence="2">The sequence shown here is derived from an EMBL/GenBank/DDBJ whole genome shotgun (WGS) entry which is preliminary data.</text>
</comment>
<keyword evidence="1" id="KW-1133">Transmembrane helix</keyword>
<keyword evidence="3" id="KW-1185">Reference proteome</keyword>
<dbReference type="RefSeq" id="WP_045995096.1">
    <property type="nucleotide sequence ID" value="NZ_CP197403.1"/>
</dbReference>
<protein>
    <submittedName>
        <fullName evidence="2">Uncharacterized protein</fullName>
    </submittedName>
</protein>
<evidence type="ECO:0000313" key="3">
    <source>
        <dbReference type="Proteomes" id="UP000241895"/>
    </source>
</evidence>
<accession>A0ABX5IVF3</accession>
<dbReference type="Proteomes" id="UP000241895">
    <property type="component" value="Unassembled WGS sequence"/>
</dbReference>
<proteinExistence type="predicted"/>
<reference evidence="2 3" key="1">
    <citation type="submission" date="2018-03" db="EMBL/GenBank/DDBJ databases">
        <authorList>
            <person name="Zhou J."/>
            <person name="Li X."/>
            <person name="Xue M."/>
            <person name="Yin J."/>
        </authorList>
    </citation>
    <scope>NUCLEOTIDE SEQUENCE [LARGE SCALE GENOMIC DNA]</scope>
    <source>
        <strain evidence="2 3">SYSU ZJ2214</strain>
    </source>
</reference>